<sequence>MKNIRLFNKILLSIGVIFIILTSILFVLGRINREGYLSEIFINAEDTFKLNNIDIEDTKELFALDDKLDYSLLTNYILTNSNISKYSYNFRIKYYSKIFRNSDIYGVYTDTNKIIQDNNFIKEIKFDYKGSPFGILISSDKIESNIDNVKYFLKLKFSNLFLYLILFYLFVILVYIFRKSLFNIFHYIFFLFKKYRKLLLIYLVIYIFFWVSLSILGNIEREGYLSDISINADDTLELNNIDIETTEKLFSSDDKLDYSLLTNYIFTNSNISRYSYNFRISYYSKVFRNSDIYGVYLTTNSLPNYIVKTEFSEKGNPFGVLSSDKIIEENIDNIQYSLKIKSSFYIIILLVFIFLSIFVYLLRNTIKNINRYVYILIIFLCFLIMPNIIYKVFYNKFDHINYENRVFSSKPILDIKHLDKYPKEYQSYFNDYVSFRNELVQLKNIIDIFFFKHIHNDRVLLGKDNWLFFKTQNLIEKYIGLDSEYFTKSELEQVKYNLLHFNMELKKYNVDFILMICNDKQFIYTNYMPDYIKRKNIISPADKLVDYISNNTNIKLIYTKNNLLKYKDKYQLYFKYDTHWNYSGAYLGYIDILDLLGIEYNNIDSVNILLFDNKDSYKMNYYKNIYNNPYNDMSYMLALNKFEFYNNDKYPAISNYLKENFFIAPSNTFEPYFKSFSICNNSIKKKVMFIRDSYMNNMIDYVGEKFTESIYYDPTAFSYNSLLKEKPDVIVLEIIERDLKNRLLNILPNYKIEEINKDLKTNYVATNN</sequence>
<gene>
    <name evidence="9" type="ORF">EPJ72_11075</name>
</gene>
<evidence type="ECO:0000256" key="7">
    <source>
        <dbReference type="SAM" id="Phobius"/>
    </source>
</evidence>
<feature type="domain" description="AlgX/AlgJ SGNH hydrolase-like" evidence="8">
    <location>
        <begin position="459"/>
        <end position="589"/>
    </location>
</feature>
<evidence type="ECO:0000256" key="6">
    <source>
        <dbReference type="ARBA" id="ARBA00022841"/>
    </source>
</evidence>
<feature type="transmembrane region" description="Helical" evidence="7">
    <location>
        <begin position="12"/>
        <end position="31"/>
    </location>
</feature>
<evidence type="ECO:0000256" key="1">
    <source>
        <dbReference type="ARBA" id="ARBA00004418"/>
    </source>
</evidence>
<keyword evidence="7" id="KW-0812">Transmembrane</keyword>
<dbReference type="Pfam" id="PF16822">
    <property type="entry name" value="ALGX"/>
    <property type="match status" value="1"/>
</dbReference>
<feature type="transmembrane region" description="Helical" evidence="7">
    <location>
        <begin position="374"/>
        <end position="394"/>
    </location>
</feature>
<dbReference type="GO" id="GO:0042597">
    <property type="term" value="C:periplasmic space"/>
    <property type="evidence" value="ECO:0007669"/>
    <property type="project" value="UniProtKB-SubCell"/>
</dbReference>
<name>A0A5C8EHS0_BRAPL</name>
<comment type="pathway">
    <text evidence="2">Glycan biosynthesis; alginate biosynthesis.</text>
</comment>
<keyword evidence="5" id="KW-0574">Periplasm</keyword>
<evidence type="ECO:0000256" key="4">
    <source>
        <dbReference type="ARBA" id="ARBA00022729"/>
    </source>
</evidence>
<dbReference type="GO" id="GO:0016740">
    <property type="term" value="F:transferase activity"/>
    <property type="evidence" value="ECO:0007669"/>
    <property type="project" value="UniProtKB-KW"/>
</dbReference>
<keyword evidence="4" id="KW-0732">Signal</keyword>
<evidence type="ECO:0000256" key="5">
    <source>
        <dbReference type="ARBA" id="ARBA00022764"/>
    </source>
</evidence>
<evidence type="ECO:0000256" key="3">
    <source>
        <dbReference type="ARBA" id="ARBA00022679"/>
    </source>
</evidence>
<organism evidence="9 10">
    <name type="scientific">Brachyspira pilosicoli</name>
    <name type="common">Serpulina pilosicoli</name>
    <dbReference type="NCBI Taxonomy" id="52584"/>
    <lineage>
        <taxon>Bacteria</taxon>
        <taxon>Pseudomonadati</taxon>
        <taxon>Spirochaetota</taxon>
        <taxon>Spirochaetia</taxon>
        <taxon>Brachyspirales</taxon>
        <taxon>Brachyspiraceae</taxon>
        <taxon>Brachyspira</taxon>
    </lineage>
</organism>
<keyword evidence="7" id="KW-0472">Membrane</keyword>
<feature type="transmembrane region" description="Helical" evidence="7">
    <location>
        <begin position="343"/>
        <end position="362"/>
    </location>
</feature>
<evidence type="ECO:0000313" key="10">
    <source>
        <dbReference type="Proteomes" id="UP000323176"/>
    </source>
</evidence>
<dbReference type="AlphaFoldDB" id="A0A5C8EHS0"/>
<protein>
    <recommendedName>
        <fullName evidence="8">AlgX/AlgJ SGNH hydrolase-like domain-containing protein</fullName>
    </recommendedName>
</protein>
<feature type="transmembrane region" description="Helical" evidence="7">
    <location>
        <begin position="198"/>
        <end position="219"/>
    </location>
</feature>
<dbReference type="InterPro" id="IPR031811">
    <property type="entry name" value="ALGX/ALGJ_SGNH-like"/>
</dbReference>
<evidence type="ECO:0000313" key="9">
    <source>
        <dbReference type="EMBL" id="TXJ37283.1"/>
    </source>
</evidence>
<dbReference type="Proteomes" id="UP000323176">
    <property type="component" value="Unassembled WGS sequence"/>
</dbReference>
<keyword evidence="7" id="KW-1133">Transmembrane helix</keyword>
<keyword evidence="6" id="KW-0016">Alginate biosynthesis</keyword>
<comment type="caution">
    <text evidence="9">The sequence shown here is derived from an EMBL/GenBank/DDBJ whole genome shotgun (WGS) entry which is preliminary data.</text>
</comment>
<proteinExistence type="predicted"/>
<evidence type="ECO:0000256" key="2">
    <source>
        <dbReference type="ARBA" id="ARBA00005182"/>
    </source>
</evidence>
<reference evidence="9 10" key="1">
    <citation type="journal article" date="1992" name="Lakartidningen">
        <title>[Penicillin V and not amoxicillin is the first choice preparation in acute otitis].</title>
        <authorList>
            <person name="Kamme C."/>
            <person name="Lundgren K."/>
            <person name="Prellner K."/>
        </authorList>
    </citation>
    <scope>NUCLEOTIDE SEQUENCE [LARGE SCALE GENOMIC DNA]</scope>
    <source>
        <strain evidence="9 10">PC5538III-hc</strain>
    </source>
</reference>
<comment type="subcellular location">
    <subcellularLocation>
        <location evidence="1">Periplasm</location>
    </subcellularLocation>
</comment>
<dbReference type="GO" id="GO:0042121">
    <property type="term" value="P:alginic acid biosynthetic process"/>
    <property type="evidence" value="ECO:0007669"/>
    <property type="project" value="UniProtKB-UniPathway"/>
</dbReference>
<dbReference type="EMBL" id="SAXY01000065">
    <property type="protein sequence ID" value="TXJ37283.1"/>
    <property type="molecule type" value="Genomic_DNA"/>
</dbReference>
<dbReference type="UniPathway" id="UPA00286"/>
<keyword evidence="3" id="KW-0808">Transferase</keyword>
<evidence type="ECO:0000259" key="8">
    <source>
        <dbReference type="Pfam" id="PF16822"/>
    </source>
</evidence>
<feature type="transmembrane region" description="Helical" evidence="7">
    <location>
        <begin position="160"/>
        <end position="177"/>
    </location>
</feature>
<dbReference type="OrthoDB" id="175771at2"/>
<accession>A0A5C8EHS0</accession>